<accession>A0A9N7UBN9</accession>
<reference evidence="2" key="1">
    <citation type="submission" date="2020-03" db="EMBL/GenBank/DDBJ databases">
        <authorList>
            <person name="Weist P."/>
        </authorList>
    </citation>
    <scope>NUCLEOTIDE SEQUENCE</scope>
</reference>
<keyword evidence="3" id="KW-1185">Reference proteome</keyword>
<gene>
    <name evidence="2" type="ORF">PLEPLA_LOCUS15497</name>
</gene>
<dbReference type="EMBL" id="CADEAL010000978">
    <property type="protein sequence ID" value="CAB1427557.1"/>
    <property type="molecule type" value="Genomic_DNA"/>
</dbReference>
<evidence type="ECO:0000313" key="3">
    <source>
        <dbReference type="Proteomes" id="UP001153269"/>
    </source>
</evidence>
<protein>
    <submittedName>
        <fullName evidence="2">Uncharacterized protein</fullName>
    </submittedName>
</protein>
<dbReference type="Proteomes" id="UP001153269">
    <property type="component" value="Unassembled WGS sequence"/>
</dbReference>
<dbReference type="AlphaFoldDB" id="A0A9N7UBN9"/>
<feature type="region of interest" description="Disordered" evidence="1">
    <location>
        <begin position="95"/>
        <end position="116"/>
    </location>
</feature>
<feature type="compositionally biased region" description="Basic and acidic residues" evidence="1">
    <location>
        <begin position="101"/>
        <end position="116"/>
    </location>
</feature>
<comment type="caution">
    <text evidence="2">The sequence shown here is derived from an EMBL/GenBank/DDBJ whole genome shotgun (WGS) entry which is preliminary data.</text>
</comment>
<proteinExistence type="predicted"/>
<evidence type="ECO:0000313" key="2">
    <source>
        <dbReference type="EMBL" id="CAB1427557.1"/>
    </source>
</evidence>
<organism evidence="2 3">
    <name type="scientific">Pleuronectes platessa</name>
    <name type="common">European plaice</name>
    <dbReference type="NCBI Taxonomy" id="8262"/>
    <lineage>
        <taxon>Eukaryota</taxon>
        <taxon>Metazoa</taxon>
        <taxon>Chordata</taxon>
        <taxon>Craniata</taxon>
        <taxon>Vertebrata</taxon>
        <taxon>Euteleostomi</taxon>
        <taxon>Actinopterygii</taxon>
        <taxon>Neopterygii</taxon>
        <taxon>Teleostei</taxon>
        <taxon>Neoteleostei</taxon>
        <taxon>Acanthomorphata</taxon>
        <taxon>Carangaria</taxon>
        <taxon>Pleuronectiformes</taxon>
        <taxon>Pleuronectoidei</taxon>
        <taxon>Pleuronectidae</taxon>
        <taxon>Pleuronectes</taxon>
    </lineage>
</organism>
<evidence type="ECO:0000256" key="1">
    <source>
        <dbReference type="SAM" id="MobiDB-lite"/>
    </source>
</evidence>
<name>A0A9N7UBN9_PLEPL</name>
<sequence length="116" mass="12655">MQFVYLQQRVHSPQPECERESERECERECERESFLASSLPVNQSFDLSAAFDPVNQQILISSLQDLGVSGSVSEPCPLTTGVPQETSGTTAWILGAQGSSGDKDTSCSIEDKLQSL</sequence>